<comment type="caution">
    <text evidence="13">Lacks conserved residue(s) required for the propagation of feature annotation.</text>
</comment>
<proteinExistence type="inferred from homology"/>
<dbReference type="GO" id="GO:0016301">
    <property type="term" value="F:kinase activity"/>
    <property type="evidence" value="ECO:0007669"/>
    <property type="project" value="UniProtKB-KW"/>
</dbReference>
<keyword evidence="8 13" id="KW-0418">Kinase</keyword>
<dbReference type="RefSeq" id="WP_284240353.1">
    <property type="nucleotide sequence ID" value="NZ_BSSQ01000015.1"/>
</dbReference>
<dbReference type="NCBIfam" id="NF003013">
    <property type="entry name" value="PRK03846.1"/>
    <property type="match status" value="1"/>
</dbReference>
<reference evidence="16 17" key="1">
    <citation type="submission" date="2023-03" db="EMBL/GenBank/DDBJ databases">
        <title>Draft genome sequence of the bacteria which degrade cell wall of Tricholomamatutake.</title>
        <authorList>
            <person name="Konishi Y."/>
            <person name="Fukuta Y."/>
            <person name="Shirasaka N."/>
        </authorList>
    </citation>
    <scope>NUCLEOTIDE SEQUENCE [LARGE SCALE GENOMIC DNA]</scope>
    <source>
        <strain evidence="17">mu1</strain>
    </source>
</reference>
<sequence length="209" mass="23670">MSENVEWHRSRLTREDRQLLNGHSSCILWLTGLSGSGKSTLAAALEQELFTERLRCYILDGDNLRFGINRDLGFRPEDRSENIRRIGEIARLFADAGIITIVAVIAPYREDRDKLRSSLASSGFVEIYVKCTLEECERRDPKGLYKKARSGEITHFTGISAPYEPPLHPELIVETDGETIDESVSRVMAYIRRRGLLHPSRAGGEEHGR</sequence>
<evidence type="ECO:0000256" key="5">
    <source>
        <dbReference type="ARBA" id="ARBA00012121"/>
    </source>
</evidence>
<evidence type="ECO:0000259" key="15">
    <source>
        <dbReference type="Pfam" id="PF01583"/>
    </source>
</evidence>
<comment type="caution">
    <text evidence="16">The sequence shown here is derived from an EMBL/GenBank/DDBJ whole genome shotgun (WGS) entry which is preliminary data.</text>
</comment>
<evidence type="ECO:0000256" key="14">
    <source>
        <dbReference type="RuleBase" id="RU004347"/>
    </source>
</evidence>
<evidence type="ECO:0000256" key="9">
    <source>
        <dbReference type="ARBA" id="ARBA00022840"/>
    </source>
</evidence>
<feature type="binding site" evidence="13">
    <location>
        <begin position="32"/>
        <end position="39"/>
    </location>
    <ligand>
        <name>ATP</name>
        <dbReference type="ChEBI" id="CHEBI:30616"/>
    </ligand>
</feature>
<dbReference type="Pfam" id="PF01583">
    <property type="entry name" value="APS_kinase"/>
    <property type="match status" value="1"/>
</dbReference>
<feature type="domain" description="APS kinase" evidence="15">
    <location>
        <begin position="25"/>
        <end position="173"/>
    </location>
</feature>
<dbReference type="Proteomes" id="UP001157114">
    <property type="component" value="Unassembled WGS sequence"/>
</dbReference>
<dbReference type="PANTHER" id="PTHR11055">
    <property type="entry name" value="BIFUNCTIONAL 3'-PHOSPHOADENOSINE 5'-PHOSPHOSULFATE SYNTHASE"/>
    <property type="match status" value="1"/>
</dbReference>
<gene>
    <name evidence="16" type="primary">cysC_1</name>
    <name evidence="13" type="synonym">cysC</name>
    <name evidence="16" type="ORF">MU1_39150</name>
</gene>
<keyword evidence="7 13" id="KW-0547">Nucleotide-binding</keyword>
<dbReference type="InterPro" id="IPR059117">
    <property type="entry name" value="APS_kinase_dom"/>
</dbReference>
<evidence type="ECO:0000313" key="16">
    <source>
        <dbReference type="EMBL" id="GLX69570.1"/>
    </source>
</evidence>
<dbReference type="SUPFAM" id="SSF52540">
    <property type="entry name" value="P-loop containing nucleoside triphosphate hydrolases"/>
    <property type="match status" value="1"/>
</dbReference>
<evidence type="ECO:0000256" key="8">
    <source>
        <dbReference type="ARBA" id="ARBA00022777"/>
    </source>
</evidence>
<evidence type="ECO:0000256" key="11">
    <source>
        <dbReference type="ARBA" id="ARBA00031393"/>
    </source>
</evidence>
<evidence type="ECO:0000313" key="17">
    <source>
        <dbReference type="Proteomes" id="UP001157114"/>
    </source>
</evidence>
<evidence type="ECO:0000256" key="7">
    <source>
        <dbReference type="ARBA" id="ARBA00022741"/>
    </source>
</evidence>
<keyword evidence="13" id="KW-0597">Phosphoprotein</keyword>
<keyword evidence="6 13" id="KW-0808">Transferase</keyword>
<comment type="pathway">
    <text evidence="3 13 14">Sulfur metabolism; hydrogen sulfide biosynthesis; sulfite from sulfate: step 2/3.</text>
</comment>
<accession>A0ABQ6GGF3</accession>
<protein>
    <recommendedName>
        <fullName evidence="5 13">Adenylyl-sulfate kinase</fullName>
        <ecNumber evidence="5 13">2.7.1.25</ecNumber>
    </recommendedName>
    <alternativeName>
        <fullName evidence="11 13">APS kinase</fullName>
    </alternativeName>
    <alternativeName>
        <fullName evidence="12 13">ATP adenosine-5'-phosphosulfate 3'-phosphotransferase</fullName>
    </alternativeName>
    <alternativeName>
        <fullName evidence="10 13">Adenosine-5'-phosphosulfate kinase</fullName>
    </alternativeName>
</protein>
<evidence type="ECO:0000256" key="12">
    <source>
        <dbReference type="ARBA" id="ARBA00031464"/>
    </source>
</evidence>
<dbReference type="EC" id="2.7.1.25" evidence="5 13"/>
<dbReference type="PANTHER" id="PTHR11055:SF1">
    <property type="entry name" value="PAPS SYNTHETASE, ISOFORM D"/>
    <property type="match status" value="1"/>
</dbReference>
<evidence type="ECO:0000256" key="4">
    <source>
        <dbReference type="ARBA" id="ARBA00007008"/>
    </source>
</evidence>
<dbReference type="InterPro" id="IPR027417">
    <property type="entry name" value="P-loop_NTPase"/>
</dbReference>
<comment type="function">
    <text evidence="2 13 14">Catalyzes the synthesis of activated sulfate.</text>
</comment>
<dbReference type="HAMAP" id="MF_00065">
    <property type="entry name" value="Adenylyl_sulf_kinase"/>
    <property type="match status" value="1"/>
</dbReference>
<keyword evidence="9 13" id="KW-0067">ATP-binding</keyword>
<evidence type="ECO:0000256" key="1">
    <source>
        <dbReference type="ARBA" id="ARBA00001823"/>
    </source>
</evidence>
<evidence type="ECO:0000256" key="2">
    <source>
        <dbReference type="ARBA" id="ARBA00002632"/>
    </source>
</evidence>
<keyword evidence="17" id="KW-1185">Reference proteome</keyword>
<evidence type="ECO:0000256" key="13">
    <source>
        <dbReference type="HAMAP-Rule" id="MF_00065"/>
    </source>
</evidence>
<evidence type="ECO:0000256" key="6">
    <source>
        <dbReference type="ARBA" id="ARBA00022679"/>
    </source>
</evidence>
<evidence type="ECO:0000256" key="3">
    <source>
        <dbReference type="ARBA" id="ARBA00004806"/>
    </source>
</evidence>
<dbReference type="NCBIfam" id="TIGR00455">
    <property type="entry name" value="apsK"/>
    <property type="match status" value="1"/>
</dbReference>
<dbReference type="InterPro" id="IPR002891">
    <property type="entry name" value="APS"/>
</dbReference>
<dbReference type="CDD" id="cd02027">
    <property type="entry name" value="APSK"/>
    <property type="match status" value="1"/>
</dbReference>
<evidence type="ECO:0000256" key="10">
    <source>
        <dbReference type="ARBA" id="ARBA00029724"/>
    </source>
</evidence>
<comment type="similarity">
    <text evidence="4 13 14">Belongs to the APS kinase family.</text>
</comment>
<name>A0ABQ6GGF3_9BACL</name>
<organism evidence="16 17">
    <name type="scientific">Paenibacillus glycanilyticus</name>
    <dbReference type="NCBI Taxonomy" id="126569"/>
    <lineage>
        <taxon>Bacteria</taxon>
        <taxon>Bacillati</taxon>
        <taxon>Bacillota</taxon>
        <taxon>Bacilli</taxon>
        <taxon>Bacillales</taxon>
        <taxon>Paenibacillaceae</taxon>
        <taxon>Paenibacillus</taxon>
    </lineage>
</organism>
<dbReference type="EMBL" id="BSSQ01000015">
    <property type="protein sequence ID" value="GLX69570.1"/>
    <property type="molecule type" value="Genomic_DNA"/>
</dbReference>
<dbReference type="Gene3D" id="3.40.50.300">
    <property type="entry name" value="P-loop containing nucleotide triphosphate hydrolases"/>
    <property type="match status" value="1"/>
</dbReference>
<comment type="catalytic activity">
    <reaction evidence="1 13 14">
        <text>adenosine 5'-phosphosulfate + ATP = 3'-phosphoadenylyl sulfate + ADP + H(+)</text>
        <dbReference type="Rhea" id="RHEA:24152"/>
        <dbReference type="ChEBI" id="CHEBI:15378"/>
        <dbReference type="ChEBI" id="CHEBI:30616"/>
        <dbReference type="ChEBI" id="CHEBI:58243"/>
        <dbReference type="ChEBI" id="CHEBI:58339"/>
        <dbReference type="ChEBI" id="CHEBI:456216"/>
        <dbReference type="EC" id="2.7.1.25"/>
    </reaction>
</comment>